<gene>
    <name evidence="1" type="ORF">MHIR_DE00262</name>
</gene>
<reference evidence="2" key="1">
    <citation type="submission" date="2016-01" db="EMBL/GenBank/DDBJ databases">
        <authorList>
            <person name="Husnik F."/>
        </authorList>
    </citation>
    <scope>NUCLEOTIDE SEQUENCE [LARGE SCALE GENOMIC DNA]</scope>
</reference>
<evidence type="ECO:0000313" key="1">
    <source>
        <dbReference type="EMBL" id="CUX96576.1"/>
    </source>
</evidence>
<evidence type="ECO:0000313" key="2">
    <source>
        <dbReference type="Proteomes" id="UP000095322"/>
    </source>
</evidence>
<dbReference type="KEGG" id="den:MHIR_DE00262"/>
<protein>
    <submittedName>
        <fullName evidence="1">Uncharacterized protein</fullName>
    </submittedName>
</protein>
<organism evidence="1 2">
    <name type="scientific">Candidatus Doolittlea endobia</name>
    <dbReference type="NCBI Taxonomy" id="1778262"/>
    <lineage>
        <taxon>Bacteria</taxon>
        <taxon>Pseudomonadati</taxon>
        <taxon>Pseudomonadota</taxon>
        <taxon>Gammaproteobacteria</taxon>
        <taxon>Enterobacterales</taxon>
        <taxon>Enterobacteriaceae</taxon>
        <taxon>Candidatus Doolittlea</taxon>
    </lineage>
</organism>
<proteinExistence type="predicted"/>
<dbReference type="AlphaFoldDB" id="A0A143WRY3"/>
<accession>A0A143WRY3</accession>
<sequence>MSLLIIESNRIAAIESKKRKANGLSVSIIDAFAAFVLKQSNMINIISILHCYLVRLS</sequence>
<dbReference type="EMBL" id="LN999833">
    <property type="protein sequence ID" value="CUX96576.1"/>
    <property type="molecule type" value="Genomic_DNA"/>
</dbReference>
<name>A0A143WRY3_9ENTR</name>
<dbReference type="Proteomes" id="UP000095322">
    <property type="component" value="Chromosome I"/>
</dbReference>
<keyword evidence="2" id="KW-1185">Reference proteome</keyword>